<keyword evidence="7" id="KW-1185">Reference proteome</keyword>
<organism evidence="7">
    <name type="scientific">Schizophyllum commune (strain H4-8 / FGSC 9210)</name>
    <name type="common">Split gill fungus</name>
    <dbReference type="NCBI Taxonomy" id="578458"/>
    <lineage>
        <taxon>Eukaryota</taxon>
        <taxon>Fungi</taxon>
        <taxon>Dikarya</taxon>
        <taxon>Basidiomycota</taxon>
        <taxon>Agaricomycotina</taxon>
        <taxon>Agaricomycetes</taxon>
        <taxon>Agaricomycetidae</taxon>
        <taxon>Agaricales</taxon>
        <taxon>Schizophyllaceae</taxon>
        <taxon>Schizophyllum</taxon>
    </lineage>
</organism>
<evidence type="ECO:0000256" key="1">
    <source>
        <dbReference type="ARBA" id="ARBA00005495"/>
    </source>
</evidence>
<gene>
    <name evidence="6" type="ORF">SCHCODRAFT_59382</name>
</gene>
<dbReference type="HOGENOM" id="CLU_079143_2_0_1"/>
<reference evidence="6 7" key="1">
    <citation type="journal article" date="2010" name="Nat. Biotechnol.">
        <title>Genome sequence of the model mushroom Schizophyllum commune.</title>
        <authorList>
            <person name="Ohm R.A."/>
            <person name="de Jong J.F."/>
            <person name="Lugones L.G."/>
            <person name="Aerts A."/>
            <person name="Kothe E."/>
            <person name="Stajich J.E."/>
            <person name="de Vries R.P."/>
            <person name="Record E."/>
            <person name="Levasseur A."/>
            <person name="Baker S.E."/>
            <person name="Bartholomew K.A."/>
            <person name="Coutinho P.M."/>
            <person name="Erdmann S."/>
            <person name="Fowler T.J."/>
            <person name="Gathman A.C."/>
            <person name="Lombard V."/>
            <person name="Henrissat B."/>
            <person name="Knabe N."/>
            <person name="Kuees U."/>
            <person name="Lilly W.W."/>
            <person name="Lindquist E."/>
            <person name="Lucas S."/>
            <person name="Magnuson J.K."/>
            <person name="Piumi F."/>
            <person name="Raudaskoski M."/>
            <person name="Salamov A."/>
            <person name="Schmutz J."/>
            <person name="Schwarze F.W.M.R."/>
            <person name="vanKuyk P.A."/>
            <person name="Horton J.S."/>
            <person name="Grigoriev I.V."/>
            <person name="Woesten H.A.B."/>
        </authorList>
    </citation>
    <scope>NUCLEOTIDE SEQUENCE [LARGE SCALE GENOMIC DNA]</scope>
    <source>
        <strain evidence="7">H4-8 / FGSC 9210</strain>
    </source>
</reference>
<evidence type="ECO:0000256" key="2">
    <source>
        <dbReference type="ARBA" id="ARBA00022723"/>
    </source>
</evidence>
<dbReference type="GO" id="GO:0016846">
    <property type="term" value="F:carbon-sulfur lyase activity"/>
    <property type="evidence" value="ECO:0007669"/>
    <property type="project" value="InterPro"/>
</dbReference>
<dbReference type="InterPro" id="IPR011057">
    <property type="entry name" value="Mss4-like_sf"/>
</dbReference>
<dbReference type="GO" id="GO:0046872">
    <property type="term" value="F:metal ion binding"/>
    <property type="evidence" value="ECO:0007669"/>
    <property type="project" value="UniProtKB-KW"/>
</dbReference>
<feature type="domain" description="CENP-V/GFA" evidence="5">
    <location>
        <begin position="1"/>
        <end position="118"/>
    </location>
</feature>
<comment type="similarity">
    <text evidence="1">Belongs to the Gfa family.</text>
</comment>
<evidence type="ECO:0000313" key="7">
    <source>
        <dbReference type="Proteomes" id="UP000007431"/>
    </source>
</evidence>
<evidence type="ECO:0000313" key="6">
    <source>
        <dbReference type="EMBL" id="EFI94005.1"/>
    </source>
</evidence>
<dbReference type="SUPFAM" id="SSF51316">
    <property type="entry name" value="Mss4-like"/>
    <property type="match status" value="1"/>
</dbReference>
<proteinExistence type="inferred from homology"/>
<dbReference type="VEuPathDB" id="FungiDB:SCHCODRAFT_02637381"/>
<dbReference type="eggNOG" id="ENOG502RZVZ">
    <property type="taxonomic scope" value="Eukaryota"/>
</dbReference>
<evidence type="ECO:0000259" key="5">
    <source>
        <dbReference type="PROSITE" id="PS51891"/>
    </source>
</evidence>
<evidence type="ECO:0000256" key="4">
    <source>
        <dbReference type="ARBA" id="ARBA00023239"/>
    </source>
</evidence>
<dbReference type="InParanoid" id="D8QDK9"/>
<feature type="non-terminal residue" evidence="6">
    <location>
        <position position="1"/>
    </location>
</feature>
<sequence length="146" mass="16983">SCHCKRVKYAILTDEPMEAKFCHCTDCHKLFGSPAQWTAMLEKTDVHFLSGVDNLAFYHLADSSHERKLPCKIACRTCRSPVMDEGRKILVIYPSLIDFDELPEGKKKFFPTCHIFYEQRVDDYVDGKPKYKGHKEEGETIPEHKW</sequence>
<dbReference type="Gene3D" id="3.90.1590.10">
    <property type="entry name" value="glutathione-dependent formaldehyde- activating enzyme (gfa)"/>
    <property type="match status" value="1"/>
</dbReference>
<evidence type="ECO:0000256" key="3">
    <source>
        <dbReference type="ARBA" id="ARBA00022833"/>
    </source>
</evidence>
<dbReference type="PROSITE" id="PS51891">
    <property type="entry name" value="CENP_V_GFA"/>
    <property type="match status" value="1"/>
</dbReference>
<dbReference type="EMBL" id="GL377310">
    <property type="protein sequence ID" value="EFI94005.1"/>
    <property type="molecule type" value="Genomic_DNA"/>
</dbReference>
<keyword evidence="2" id="KW-0479">Metal-binding</keyword>
<dbReference type="InterPro" id="IPR006913">
    <property type="entry name" value="CENP-V/GFA"/>
</dbReference>
<keyword evidence="3" id="KW-0862">Zinc</keyword>
<dbReference type="PANTHER" id="PTHR33337">
    <property type="entry name" value="GFA DOMAIN-CONTAINING PROTEIN"/>
    <property type="match status" value="1"/>
</dbReference>
<dbReference type="OMA" id="NINDRKP"/>
<dbReference type="Pfam" id="PF04828">
    <property type="entry name" value="GFA"/>
    <property type="match status" value="1"/>
</dbReference>
<dbReference type="Proteomes" id="UP000007431">
    <property type="component" value="Unassembled WGS sequence"/>
</dbReference>
<dbReference type="PANTHER" id="PTHR33337:SF40">
    <property type="entry name" value="CENP-V_GFA DOMAIN-CONTAINING PROTEIN-RELATED"/>
    <property type="match status" value="1"/>
</dbReference>
<dbReference type="AlphaFoldDB" id="D8QDK9"/>
<name>D8QDK9_SCHCM</name>
<accession>D8QDK9</accession>
<keyword evidence="4" id="KW-0456">Lyase</keyword>
<protein>
    <recommendedName>
        <fullName evidence="5">CENP-V/GFA domain-containing protein</fullName>
    </recommendedName>
</protein>